<dbReference type="Gene3D" id="3.40.50.1820">
    <property type="entry name" value="alpha/beta hydrolase"/>
    <property type="match status" value="1"/>
</dbReference>
<reference evidence="1 2" key="1">
    <citation type="submission" date="2020-08" db="EMBL/GenBank/DDBJ databases">
        <title>Genomic Encyclopedia of Type Strains, Phase IV (KMG-V): Genome sequencing to study the core and pangenomes of soil and plant-associated prokaryotes.</title>
        <authorList>
            <person name="Whitman W."/>
        </authorList>
    </citation>
    <scope>NUCLEOTIDE SEQUENCE [LARGE SCALE GENOMIC DNA]</scope>
    <source>
        <strain evidence="1 2">JPY158</strain>
    </source>
</reference>
<dbReference type="SUPFAM" id="SSF53474">
    <property type="entry name" value="alpha/beta-Hydrolases"/>
    <property type="match status" value="1"/>
</dbReference>
<dbReference type="Proteomes" id="UP000592780">
    <property type="component" value="Unassembled WGS sequence"/>
</dbReference>
<dbReference type="AlphaFoldDB" id="A0A7W8Q495"/>
<dbReference type="RefSeq" id="WP_184129142.1">
    <property type="nucleotide sequence ID" value="NZ_JACHDD010000003.1"/>
</dbReference>
<proteinExistence type="predicted"/>
<evidence type="ECO:0000313" key="1">
    <source>
        <dbReference type="EMBL" id="MBB5423451.1"/>
    </source>
</evidence>
<organism evidence="1 2">
    <name type="scientific">Paraburkholderia atlantica</name>
    <dbReference type="NCBI Taxonomy" id="2654982"/>
    <lineage>
        <taxon>Bacteria</taxon>
        <taxon>Pseudomonadati</taxon>
        <taxon>Pseudomonadota</taxon>
        <taxon>Betaproteobacteria</taxon>
        <taxon>Burkholderiales</taxon>
        <taxon>Burkholderiaceae</taxon>
        <taxon>Paraburkholderia</taxon>
    </lineage>
</organism>
<name>A0A7W8Q495_PARAM</name>
<dbReference type="InterPro" id="IPR029058">
    <property type="entry name" value="AB_hydrolase_fold"/>
</dbReference>
<keyword evidence="2" id="KW-1185">Reference proteome</keyword>
<comment type="caution">
    <text evidence="1">The sequence shown here is derived from an EMBL/GenBank/DDBJ whole genome shotgun (WGS) entry which is preliminary data.</text>
</comment>
<sequence>MFLSNAHAIASTAPNALLVEIKGCDHWAQYEQPERFNQESIACLQEA</sequence>
<gene>
    <name evidence="1" type="ORF">HDG40_001595</name>
</gene>
<protein>
    <submittedName>
        <fullName evidence="1">Pimeloyl-ACP methyl ester carboxylesterase</fullName>
    </submittedName>
</protein>
<evidence type="ECO:0000313" key="2">
    <source>
        <dbReference type="Proteomes" id="UP000592780"/>
    </source>
</evidence>
<accession>A0A7W8Q495</accession>
<dbReference type="EMBL" id="JACHDD010000003">
    <property type="protein sequence ID" value="MBB5423451.1"/>
    <property type="molecule type" value="Genomic_DNA"/>
</dbReference>